<feature type="chain" id="PRO_5043714025" description="Ig-like domain-containing protein" evidence="9">
    <location>
        <begin position="23"/>
        <end position="225"/>
    </location>
</feature>
<evidence type="ECO:0000313" key="12">
    <source>
        <dbReference type="Proteomes" id="UP001501940"/>
    </source>
</evidence>
<dbReference type="OMA" id="LKFKWIA"/>
<feature type="domain" description="Ig-like" evidence="10">
    <location>
        <begin position="10"/>
        <end position="109"/>
    </location>
</feature>
<dbReference type="AlphaFoldDB" id="A0A3Q1C5A3"/>
<dbReference type="InterPro" id="IPR036179">
    <property type="entry name" value="Ig-like_dom_sf"/>
</dbReference>
<protein>
    <recommendedName>
        <fullName evidence="10">Ig-like domain-containing protein</fullName>
    </recommendedName>
</protein>
<keyword evidence="2" id="KW-1003">Cell membrane</keyword>
<dbReference type="InterPro" id="IPR013106">
    <property type="entry name" value="Ig_V-set"/>
</dbReference>
<keyword evidence="7" id="KW-0325">Glycoprotein</keyword>
<dbReference type="Gene3D" id="2.60.40.10">
    <property type="entry name" value="Immunoglobulins"/>
    <property type="match status" value="1"/>
</dbReference>
<comment type="subcellular location">
    <subcellularLocation>
        <location evidence="1">Cell membrane</location>
    </subcellularLocation>
</comment>
<keyword evidence="8" id="KW-0812">Transmembrane</keyword>
<reference evidence="11 12" key="1">
    <citation type="submission" date="2022-01" db="EMBL/GenBank/DDBJ databases">
        <title>A chromosome-scale genome assembly of the false clownfish, Amphiprion ocellaris.</title>
        <authorList>
            <person name="Ryu T."/>
        </authorList>
    </citation>
    <scope>NUCLEOTIDE SEQUENCE [LARGE SCALE GENOMIC DNA]</scope>
</reference>
<dbReference type="SUPFAM" id="SSF48726">
    <property type="entry name" value="Immunoglobulin"/>
    <property type="match status" value="1"/>
</dbReference>
<keyword evidence="5 8" id="KW-0472">Membrane</keyword>
<evidence type="ECO:0000256" key="6">
    <source>
        <dbReference type="ARBA" id="ARBA00023157"/>
    </source>
</evidence>
<evidence type="ECO:0000256" key="3">
    <source>
        <dbReference type="ARBA" id="ARBA00022729"/>
    </source>
</evidence>
<organism evidence="11 12">
    <name type="scientific">Amphiprion ocellaris</name>
    <name type="common">Clown anemonefish</name>
    <dbReference type="NCBI Taxonomy" id="80972"/>
    <lineage>
        <taxon>Eukaryota</taxon>
        <taxon>Metazoa</taxon>
        <taxon>Chordata</taxon>
        <taxon>Craniata</taxon>
        <taxon>Vertebrata</taxon>
        <taxon>Euteleostomi</taxon>
        <taxon>Actinopterygii</taxon>
        <taxon>Neopterygii</taxon>
        <taxon>Teleostei</taxon>
        <taxon>Neoteleostei</taxon>
        <taxon>Acanthomorphata</taxon>
        <taxon>Ovalentaria</taxon>
        <taxon>Pomacentridae</taxon>
        <taxon>Amphiprion</taxon>
    </lineage>
</organism>
<dbReference type="GO" id="GO:0005886">
    <property type="term" value="C:plasma membrane"/>
    <property type="evidence" value="ECO:0007669"/>
    <property type="project" value="UniProtKB-SubCell"/>
</dbReference>
<evidence type="ECO:0000259" key="10">
    <source>
        <dbReference type="PROSITE" id="PS50835"/>
    </source>
</evidence>
<dbReference type="Proteomes" id="UP001501940">
    <property type="component" value="Chromosome 23"/>
</dbReference>
<evidence type="ECO:0000313" key="11">
    <source>
        <dbReference type="Ensembl" id="ENSAOCP00000022552.2"/>
    </source>
</evidence>
<dbReference type="CDD" id="cd00099">
    <property type="entry name" value="IgV"/>
    <property type="match status" value="1"/>
</dbReference>
<evidence type="ECO:0000256" key="5">
    <source>
        <dbReference type="ARBA" id="ARBA00023136"/>
    </source>
</evidence>
<keyword evidence="12" id="KW-1185">Reference proteome</keyword>
<dbReference type="SMART" id="SM00409">
    <property type="entry name" value="IG"/>
    <property type="match status" value="1"/>
</dbReference>
<dbReference type="PANTHER" id="PTHR19433">
    <property type="entry name" value="T-CELL RECEPTOR ALPHA CHAIN V REGION-RELATED"/>
    <property type="match status" value="1"/>
</dbReference>
<dbReference type="PROSITE" id="PS50835">
    <property type="entry name" value="IG_LIKE"/>
    <property type="match status" value="1"/>
</dbReference>
<dbReference type="GeneTree" id="ENSGT00940000177228"/>
<dbReference type="InterPro" id="IPR013783">
    <property type="entry name" value="Ig-like_fold"/>
</dbReference>
<evidence type="ECO:0000256" key="7">
    <source>
        <dbReference type="ARBA" id="ARBA00023180"/>
    </source>
</evidence>
<accession>A0A3Q1C5A3</accession>
<evidence type="ECO:0000256" key="1">
    <source>
        <dbReference type="ARBA" id="ARBA00004236"/>
    </source>
</evidence>
<dbReference type="Ensembl" id="ENSAOCT00000007676.2">
    <property type="protein sequence ID" value="ENSAOCP00000022552.2"/>
    <property type="gene ID" value="ENSAOCG00000008092.2"/>
</dbReference>
<reference evidence="11" key="2">
    <citation type="submission" date="2025-08" db="UniProtKB">
        <authorList>
            <consortium name="Ensembl"/>
        </authorList>
    </citation>
    <scope>IDENTIFICATION</scope>
</reference>
<evidence type="ECO:0000256" key="9">
    <source>
        <dbReference type="SAM" id="SignalP"/>
    </source>
</evidence>
<dbReference type="InterPro" id="IPR007110">
    <property type="entry name" value="Ig-like_dom"/>
</dbReference>
<name>A0A3Q1C5A3_AMPOC</name>
<evidence type="ECO:0000256" key="4">
    <source>
        <dbReference type="ARBA" id="ARBA00022859"/>
    </source>
</evidence>
<keyword evidence="8" id="KW-1133">Transmembrane helix</keyword>
<dbReference type="InterPro" id="IPR003599">
    <property type="entry name" value="Ig_sub"/>
</dbReference>
<keyword evidence="4" id="KW-0391">Immunity</keyword>
<keyword evidence="3 9" id="KW-0732">Signal</keyword>
<dbReference type="InterPro" id="IPR052051">
    <property type="entry name" value="TCR_complex_component"/>
</dbReference>
<sequence length="225" mass="24871">MENFTFIANPLFLSCWISVSLSEILTVEVQPGEEVTLMCNNFSSSPSNIFWYRLTSGASVSCISYITSSDKALLCDGFQNRNFIMTSNITNLFLNIKSVDVSDSGLYFCGCCKEGFSALVSPTYLKSDELTNLTSVILGGVTIVLVMVIIGLVATIRKLHEPNPQHNENSDPDTLNYAPLSFHPKMKDSRRPEREMESNVVYAATRQTHKTMTIATQSGDCASSY</sequence>
<reference evidence="11" key="3">
    <citation type="submission" date="2025-09" db="UniProtKB">
        <authorList>
            <consortium name="Ensembl"/>
        </authorList>
    </citation>
    <scope>IDENTIFICATION</scope>
</reference>
<feature type="signal peptide" evidence="9">
    <location>
        <begin position="1"/>
        <end position="22"/>
    </location>
</feature>
<proteinExistence type="predicted"/>
<dbReference type="GO" id="GO:0009617">
    <property type="term" value="P:response to bacterium"/>
    <property type="evidence" value="ECO:0007669"/>
    <property type="project" value="TreeGrafter"/>
</dbReference>
<dbReference type="PANTHER" id="PTHR19433:SF111">
    <property type="entry name" value="T CELL RECEPTOR ALPHA VARIABLE 4"/>
    <property type="match status" value="1"/>
</dbReference>
<dbReference type="GO" id="GO:0002376">
    <property type="term" value="P:immune system process"/>
    <property type="evidence" value="ECO:0007669"/>
    <property type="project" value="UniProtKB-KW"/>
</dbReference>
<evidence type="ECO:0000256" key="8">
    <source>
        <dbReference type="SAM" id="Phobius"/>
    </source>
</evidence>
<dbReference type="Pfam" id="PF07686">
    <property type="entry name" value="V-set"/>
    <property type="match status" value="1"/>
</dbReference>
<evidence type="ECO:0000256" key="2">
    <source>
        <dbReference type="ARBA" id="ARBA00022475"/>
    </source>
</evidence>
<keyword evidence="6" id="KW-1015">Disulfide bond</keyword>
<feature type="transmembrane region" description="Helical" evidence="8">
    <location>
        <begin position="136"/>
        <end position="156"/>
    </location>
</feature>